<organism evidence="3 4">
    <name type="scientific">Egicoccus halophilus</name>
    <dbReference type="NCBI Taxonomy" id="1670830"/>
    <lineage>
        <taxon>Bacteria</taxon>
        <taxon>Bacillati</taxon>
        <taxon>Actinomycetota</taxon>
        <taxon>Nitriliruptoria</taxon>
        <taxon>Egicoccales</taxon>
        <taxon>Egicoccaceae</taxon>
        <taxon>Egicoccus</taxon>
    </lineage>
</organism>
<dbReference type="InterPro" id="IPR014408">
    <property type="entry name" value="dGMP_Pdiesterase_EAL/HD-GYP"/>
</dbReference>
<dbReference type="Gene3D" id="1.10.3210.10">
    <property type="entry name" value="Hypothetical protein af1432"/>
    <property type="match status" value="1"/>
</dbReference>
<dbReference type="SUPFAM" id="SSF141868">
    <property type="entry name" value="EAL domain-like"/>
    <property type="match status" value="1"/>
</dbReference>
<keyword evidence="4" id="KW-1185">Reference proteome</keyword>
<dbReference type="SUPFAM" id="SSF109604">
    <property type="entry name" value="HD-domain/PDEase-like"/>
    <property type="match status" value="1"/>
</dbReference>
<name>A0A8J3EVF9_9ACTN</name>
<dbReference type="InterPro" id="IPR013976">
    <property type="entry name" value="HDOD"/>
</dbReference>
<dbReference type="PANTHER" id="PTHR33525">
    <property type="match status" value="1"/>
</dbReference>
<evidence type="ECO:0000259" key="2">
    <source>
        <dbReference type="PROSITE" id="PS51833"/>
    </source>
</evidence>
<reference evidence="3" key="2">
    <citation type="submission" date="2020-09" db="EMBL/GenBank/DDBJ databases">
        <authorList>
            <person name="Sun Q."/>
            <person name="Zhou Y."/>
        </authorList>
    </citation>
    <scope>NUCLEOTIDE SEQUENCE</scope>
    <source>
        <strain evidence="3">CGMCC 1.14988</strain>
    </source>
</reference>
<evidence type="ECO:0000313" key="3">
    <source>
        <dbReference type="EMBL" id="GGI08046.1"/>
    </source>
</evidence>
<dbReference type="InterPro" id="IPR035919">
    <property type="entry name" value="EAL_sf"/>
</dbReference>
<dbReference type="InterPro" id="IPR052340">
    <property type="entry name" value="RNase_Y/CdgJ"/>
</dbReference>
<dbReference type="PIRSF" id="PIRSF003180">
    <property type="entry name" value="DiGMPpdiest_YuxH"/>
    <property type="match status" value="1"/>
</dbReference>
<accession>A0A8J3EVF9</accession>
<protein>
    <recommendedName>
        <fullName evidence="2">HDOD domain-containing protein</fullName>
    </recommendedName>
</protein>
<feature type="domain" description="HDOD" evidence="2">
    <location>
        <begin position="231"/>
        <end position="414"/>
    </location>
</feature>
<dbReference type="Proteomes" id="UP000650511">
    <property type="component" value="Unassembled WGS sequence"/>
</dbReference>
<comment type="caution">
    <text evidence="3">The sequence shown here is derived from an EMBL/GenBank/DDBJ whole genome shotgun (WGS) entry which is preliminary data.</text>
</comment>
<dbReference type="Pfam" id="PF08668">
    <property type="entry name" value="HDOD"/>
    <property type="match status" value="1"/>
</dbReference>
<dbReference type="Gene3D" id="3.20.20.450">
    <property type="entry name" value="EAL domain"/>
    <property type="match status" value="1"/>
</dbReference>
<evidence type="ECO:0000256" key="1">
    <source>
        <dbReference type="SAM" id="MobiDB-lite"/>
    </source>
</evidence>
<dbReference type="AlphaFoldDB" id="A0A8J3EVF9"/>
<proteinExistence type="predicted"/>
<dbReference type="RefSeq" id="WP_130648986.1">
    <property type="nucleotide sequence ID" value="NZ_BMHA01000010.1"/>
</dbReference>
<dbReference type="PANTHER" id="PTHR33525:SF4">
    <property type="entry name" value="CYCLIC DI-GMP PHOSPHODIESTERASE CDGJ"/>
    <property type="match status" value="1"/>
</dbReference>
<feature type="compositionally biased region" description="Low complexity" evidence="1">
    <location>
        <begin position="51"/>
        <end position="66"/>
    </location>
</feature>
<evidence type="ECO:0000313" key="4">
    <source>
        <dbReference type="Proteomes" id="UP000650511"/>
    </source>
</evidence>
<gene>
    <name evidence="3" type="ORF">GCM10011354_27120</name>
</gene>
<feature type="compositionally biased region" description="Polar residues" evidence="1">
    <location>
        <begin position="37"/>
        <end position="49"/>
    </location>
</feature>
<feature type="region of interest" description="Disordered" evidence="1">
    <location>
        <begin position="34"/>
        <end position="71"/>
    </location>
</feature>
<dbReference type="EMBL" id="BMHA01000010">
    <property type="protein sequence ID" value="GGI08046.1"/>
    <property type="molecule type" value="Genomic_DNA"/>
</dbReference>
<dbReference type="OrthoDB" id="9804751at2"/>
<reference evidence="3" key="1">
    <citation type="journal article" date="2014" name="Int. J. Syst. Evol. Microbiol.">
        <title>Complete genome sequence of Corynebacterium casei LMG S-19264T (=DSM 44701T), isolated from a smear-ripened cheese.</title>
        <authorList>
            <consortium name="US DOE Joint Genome Institute (JGI-PGF)"/>
            <person name="Walter F."/>
            <person name="Albersmeier A."/>
            <person name="Kalinowski J."/>
            <person name="Ruckert C."/>
        </authorList>
    </citation>
    <scope>NUCLEOTIDE SEQUENCE</scope>
    <source>
        <strain evidence="3">CGMCC 1.14988</strain>
    </source>
</reference>
<sequence>MHDLLGEVLISRQPILDAELAVVGYELLYHEAGADGRSSTGADGRSSTGADGRSSTGADGRSSTDTDGGDAHATARVLVDGVLAMGLHELTGGEDAWIEVPRSLLTSGALLDVPTLGLVFEVPDGHDEVEELGTALRRHRDAGFRVVLAGAGPDDPRRGLYGIVDAVKVVAVGGDWRAVVGVVRELAADRHRVVVAGVEDPDGFDALVAAGAELVQGFFFTRPRAVRGIRPLGLAPGHLALLRALASDEVDLAEVERLIRADLTLSDRFLRLVHAACGWREIESIHHGLVLLGVRAVQRWVGLLLLSSTAREAPRELVAVASARARGCELLEELRGGHRRLEAFVLGMFSVLGPDGFLDAQALDALPVEGDVREALEHGSGPLRELLELQLASEKAEWERLVRGGRLLGLGPRQLARAHTDALTWSATVKAATT</sequence>
<dbReference type="PROSITE" id="PS51833">
    <property type="entry name" value="HDOD"/>
    <property type="match status" value="1"/>
</dbReference>